<dbReference type="EMBL" id="BMXG01000004">
    <property type="protein sequence ID" value="GHB94638.1"/>
    <property type="molecule type" value="Genomic_DNA"/>
</dbReference>
<feature type="transmembrane region" description="Helical" evidence="1">
    <location>
        <begin position="77"/>
        <end position="97"/>
    </location>
</feature>
<dbReference type="AlphaFoldDB" id="A0A8J3D887"/>
<comment type="caution">
    <text evidence="2">The sequence shown here is derived from an EMBL/GenBank/DDBJ whole genome shotgun (WGS) entry which is preliminary data.</text>
</comment>
<evidence type="ECO:0000256" key="1">
    <source>
        <dbReference type="SAM" id="Phobius"/>
    </source>
</evidence>
<organism evidence="2 3">
    <name type="scientific">Cerasicoccus arenae</name>
    <dbReference type="NCBI Taxonomy" id="424488"/>
    <lineage>
        <taxon>Bacteria</taxon>
        <taxon>Pseudomonadati</taxon>
        <taxon>Verrucomicrobiota</taxon>
        <taxon>Opitutia</taxon>
        <taxon>Puniceicoccales</taxon>
        <taxon>Cerasicoccaceae</taxon>
        <taxon>Cerasicoccus</taxon>
    </lineage>
</organism>
<gene>
    <name evidence="2" type="ORF">GCM10007047_07690</name>
</gene>
<accession>A0A8J3D887</accession>
<dbReference type="RefSeq" id="WP_189512066.1">
    <property type="nucleotide sequence ID" value="NZ_BMXG01000004.1"/>
</dbReference>
<reference evidence="2" key="1">
    <citation type="journal article" date="2014" name="Int. J. Syst. Evol. Microbiol.">
        <title>Complete genome sequence of Corynebacterium casei LMG S-19264T (=DSM 44701T), isolated from a smear-ripened cheese.</title>
        <authorList>
            <consortium name="US DOE Joint Genome Institute (JGI-PGF)"/>
            <person name="Walter F."/>
            <person name="Albersmeier A."/>
            <person name="Kalinowski J."/>
            <person name="Ruckert C."/>
        </authorList>
    </citation>
    <scope>NUCLEOTIDE SEQUENCE</scope>
    <source>
        <strain evidence="2">KCTC 12870</strain>
    </source>
</reference>
<keyword evidence="1" id="KW-1133">Transmembrane helix</keyword>
<sequence>MLDDDFNQMDENKRNLFRIRFIGRKEWHYNDKERPPQDILEAEINEDQEFRSTYVLPLIALGAVMQFFGSFSENTFLKIFCMVLGTAFFIAGCFSFAHRTARISKLKAELRALETKTHP</sequence>
<keyword evidence="3" id="KW-1185">Reference proteome</keyword>
<keyword evidence="1" id="KW-0472">Membrane</keyword>
<protein>
    <submittedName>
        <fullName evidence="2">Uncharacterized protein</fullName>
    </submittedName>
</protein>
<dbReference type="Proteomes" id="UP000642829">
    <property type="component" value="Unassembled WGS sequence"/>
</dbReference>
<evidence type="ECO:0000313" key="2">
    <source>
        <dbReference type="EMBL" id="GHB94638.1"/>
    </source>
</evidence>
<name>A0A8J3D887_9BACT</name>
<proteinExistence type="predicted"/>
<evidence type="ECO:0000313" key="3">
    <source>
        <dbReference type="Proteomes" id="UP000642829"/>
    </source>
</evidence>
<keyword evidence="1" id="KW-0812">Transmembrane</keyword>
<reference evidence="2" key="2">
    <citation type="submission" date="2020-09" db="EMBL/GenBank/DDBJ databases">
        <authorList>
            <person name="Sun Q."/>
            <person name="Kim S."/>
        </authorList>
    </citation>
    <scope>NUCLEOTIDE SEQUENCE</scope>
    <source>
        <strain evidence="2">KCTC 12870</strain>
    </source>
</reference>